<evidence type="ECO:0000259" key="1">
    <source>
        <dbReference type="Pfam" id="PF01326"/>
    </source>
</evidence>
<gene>
    <name evidence="2" type="ORF">SAMN04487931_1099</name>
</gene>
<dbReference type="Gene3D" id="3.30.1490.20">
    <property type="entry name" value="ATP-grasp fold, A domain"/>
    <property type="match status" value="1"/>
</dbReference>
<feature type="domain" description="Pyruvate phosphate dikinase AMP/ATP-binding" evidence="1">
    <location>
        <begin position="436"/>
        <end position="812"/>
    </location>
</feature>
<keyword evidence="2" id="KW-0670">Pyruvate</keyword>
<name>A0A1H2IM03_9BACT</name>
<dbReference type="SUPFAM" id="SSF52172">
    <property type="entry name" value="CheY-like"/>
    <property type="match status" value="1"/>
</dbReference>
<reference evidence="3" key="1">
    <citation type="submission" date="2016-10" db="EMBL/GenBank/DDBJ databases">
        <authorList>
            <person name="Varghese N."/>
            <person name="Submissions S."/>
        </authorList>
    </citation>
    <scope>NUCLEOTIDE SEQUENCE [LARGE SCALE GENOMIC DNA]</scope>
    <source>
        <strain evidence="3">DSM 3384</strain>
    </source>
</reference>
<evidence type="ECO:0000313" key="2">
    <source>
        <dbReference type="EMBL" id="SDU45200.1"/>
    </source>
</evidence>
<accession>A0A1H2IM03</accession>
<dbReference type="Proteomes" id="UP000199608">
    <property type="component" value="Unassembled WGS sequence"/>
</dbReference>
<dbReference type="GO" id="GO:0016301">
    <property type="term" value="F:kinase activity"/>
    <property type="evidence" value="ECO:0007669"/>
    <property type="project" value="UniProtKB-KW"/>
</dbReference>
<dbReference type="Pfam" id="PF01326">
    <property type="entry name" value="PPDK_N"/>
    <property type="match status" value="1"/>
</dbReference>
<dbReference type="AlphaFoldDB" id="A0A1H2IM03"/>
<dbReference type="RefSeq" id="WP_092235640.1">
    <property type="nucleotide sequence ID" value="NZ_FNLL01000009.1"/>
</dbReference>
<dbReference type="EMBL" id="FNLL01000009">
    <property type="protein sequence ID" value="SDU45200.1"/>
    <property type="molecule type" value="Genomic_DNA"/>
</dbReference>
<dbReference type="GO" id="GO:0005524">
    <property type="term" value="F:ATP binding"/>
    <property type="evidence" value="ECO:0007669"/>
    <property type="project" value="InterPro"/>
</dbReference>
<dbReference type="InterPro" id="IPR011006">
    <property type="entry name" value="CheY-like_superfamily"/>
</dbReference>
<evidence type="ECO:0000313" key="3">
    <source>
        <dbReference type="Proteomes" id="UP000199608"/>
    </source>
</evidence>
<proteinExistence type="predicted"/>
<dbReference type="InterPro" id="IPR013815">
    <property type="entry name" value="ATP_grasp_subdomain_1"/>
</dbReference>
<keyword evidence="2" id="KW-0808">Transferase</keyword>
<dbReference type="SUPFAM" id="SSF56059">
    <property type="entry name" value="Glutathione synthetase ATP-binding domain-like"/>
    <property type="match status" value="1"/>
</dbReference>
<protein>
    <submittedName>
        <fullName evidence="2">Pyruvate phosphate dikinase, PEP/pyruvate binding domain</fullName>
    </submittedName>
</protein>
<dbReference type="InterPro" id="IPR002192">
    <property type="entry name" value="PPDK_AMP/ATP-bd"/>
</dbReference>
<keyword evidence="3" id="KW-1185">Reference proteome</keyword>
<sequence>MNIENNKYISEFHARSEVFRKLMAYEIKEILLIASLYDMYNMEESGSLTSKIVNEYNGMNLSHPPSVSGVSSVEEALSLLRQKEFDMVLIVPHLEELDLFSLGKKIKEIKKDLPVIIISPSIREIYALPENVLGECIDNIYIWSGNSDLFIALIKNAEDHLNVDQDTKLGNTRVLILVEDSPDYYSFFLPIIYKEIVTQTQALLKISLNDNLKLLTMRARPKVLLARNYEEAIELYEKYRSFLLCVISDTRFPRNGETDPEAGIALLSKIKNENRNVPLLLISSESENREKSDTIPAVFIDKNSSTLSRDMHEFFQTHLGFGDFVFCLPDKQEIDRAENLLQLGAKLPKIPKESIAYHADRDHFSNWLMARFEIDLALKFRAVKSSDFNCADELRQFILSNINELRKKRQKGIVSKFNRDHFDPNIREFVKIGQGSLGGKGRGLAFVFGLLSKHEELQNKNSSINIKIPRTMVICTDIFDDFVAMNNLQGFSKLGFTDDEVKEGFLNAQLPEWLIKDLEAYLAQVDYPLAVRSSNHLEDASFSPSAGLYKTYKLPNNHASLSVRLDHMIEAIKLVYASVFSEDAKLFSLNGSNQPFTTSMAVIVQEIAGDHYGDYFYPAISGVAQSYNFYPFSRIKPEDGVAHFALGLGKTVVEGGKSLRFSPKYPNIIPEFSSVENILQNTQNSFYALKINNNLNAHQHLNLEKRTVNDANNEFPVQTLASTYVLGENRIRDTWDMPGPKVLTFARILKYNMPPISGLLTELLAFGSKSFGTPVEIEFSVNLYPDQDRKTDFFFLQIRPMAIEENQFKIDITQQEIDHGFCFSSHALGNGINDKMTDIVYVKPRDFKPEATVQIAEEINRLNSQLIQQKRSYLLVGPGRWGSSDRYLGIPVKWRNISGAGAIIELRNESINADPSQGSHFFHNITPLGVHYITVDEIRKESSTISNDYFDWEWIESLSAASETTFLRHIQLEKPLMMKINGRNSQCVMTMKK</sequence>
<organism evidence="2 3">
    <name type="scientific">Desulfobacula phenolica</name>
    <dbReference type="NCBI Taxonomy" id="90732"/>
    <lineage>
        <taxon>Bacteria</taxon>
        <taxon>Pseudomonadati</taxon>
        <taxon>Thermodesulfobacteriota</taxon>
        <taxon>Desulfobacteria</taxon>
        <taxon>Desulfobacterales</taxon>
        <taxon>Desulfobacteraceae</taxon>
        <taxon>Desulfobacula</taxon>
    </lineage>
</organism>
<keyword evidence="2" id="KW-0418">Kinase</keyword>
<dbReference type="Gene3D" id="3.40.50.2300">
    <property type="match status" value="1"/>
</dbReference>